<dbReference type="STRING" id="1144748.KS2013_684"/>
<dbReference type="InterPro" id="IPR043690">
    <property type="entry name" value="RimI"/>
</dbReference>
<name>A0A1B3B9F8_9GAMM</name>
<dbReference type="GO" id="GO:0005737">
    <property type="term" value="C:cytoplasm"/>
    <property type="evidence" value="ECO:0007669"/>
    <property type="project" value="UniProtKB-SubCell"/>
</dbReference>
<dbReference type="KEGG" id="ksd:KS2013_684"/>
<evidence type="ECO:0000313" key="8">
    <source>
        <dbReference type="EMBL" id="AOE49408.1"/>
    </source>
</evidence>
<comment type="similarity">
    <text evidence="1 5 6">Belongs to the acetyltransferase family. RimI subfamily.</text>
</comment>
<dbReference type="EC" id="2.3.1.266" evidence="5 6"/>
<gene>
    <name evidence="5" type="primary">rimI</name>
    <name evidence="8" type="ORF">KS2013_684</name>
</gene>
<evidence type="ECO:0000313" key="9">
    <source>
        <dbReference type="Proteomes" id="UP000094147"/>
    </source>
</evidence>
<dbReference type="InterPro" id="IPR006464">
    <property type="entry name" value="AcTrfase_RimI/Ard1"/>
</dbReference>
<evidence type="ECO:0000256" key="2">
    <source>
        <dbReference type="ARBA" id="ARBA00022490"/>
    </source>
</evidence>
<feature type="binding site" evidence="5">
    <location>
        <position position="109"/>
    </location>
    <ligand>
        <name>acetyl-CoA</name>
        <dbReference type="ChEBI" id="CHEBI:57288"/>
    </ligand>
</feature>
<dbReference type="InterPro" id="IPR016181">
    <property type="entry name" value="Acyl_CoA_acyltransferase"/>
</dbReference>
<dbReference type="PROSITE" id="PS51186">
    <property type="entry name" value="GNAT"/>
    <property type="match status" value="1"/>
</dbReference>
<evidence type="ECO:0000256" key="1">
    <source>
        <dbReference type="ARBA" id="ARBA00005395"/>
    </source>
</evidence>
<dbReference type="GO" id="GO:0008999">
    <property type="term" value="F:protein-N-terminal-alanine acetyltransferase activity"/>
    <property type="evidence" value="ECO:0007669"/>
    <property type="project" value="UniProtKB-UniRule"/>
</dbReference>
<evidence type="ECO:0000256" key="6">
    <source>
        <dbReference type="RuleBase" id="RU363094"/>
    </source>
</evidence>
<comment type="caution">
    <text evidence="5">Lacks conserved residue(s) required for the propagation of feature annotation.</text>
</comment>
<dbReference type="HAMAP" id="MF_02210">
    <property type="entry name" value="RimI"/>
    <property type="match status" value="1"/>
</dbReference>
<sequence>MEMLIRPLTSGDLDQIVAIELEAHEYPWKKSIHNSCIEVDYPSQVLEVDGELAAYAVYNYLYDECHLMNITTRPDRQGQGMATKIIHHIYQDAKQQGMKNVLLEVRASNHPAIQFYLKEGFKEIGRRPGYYPTKEGREDALVMQKDLTC</sequence>
<feature type="active site" description="Proton acceptor" evidence="5">
    <location>
        <position position="104"/>
    </location>
</feature>
<dbReference type="PATRIC" id="fig|1144748.3.peg.692"/>
<evidence type="ECO:0000259" key="7">
    <source>
        <dbReference type="PROSITE" id="PS51186"/>
    </source>
</evidence>
<evidence type="ECO:0000256" key="3">
    <source>
        <dbReference type="ARBA" id="ARBA00022679"/>
    </source>
</evidence>
<feature type="domain" description="N-acetyltransferase" evidence="7">
    <location>
        <begin position="3"/>
        <end position="148"/>
    </location>
</feature>
<evidence type="ECO:0000256" key="5">
    <source>
        <dbReference type="HAMAP-Rule" id="MF_02210"/>
    </source>
</evidence>
<dbReference type="InterPro" id="IPR050680">
    <property type="entry name" value="YpeA/RimI_acetyltransf"/>
</dbReference>
<keyword evidence="9" id="KW-1185">Reference proteome</keyword>
<dbReference type="SUPFAM" id="SSF55729">
    <property type="entry name" value="Acyl-CoA N-acyltransferases (Nat)"/>
    <property type="match status" value="1"/>
</dbReference>
<feature type="active site" description="Proton donor" evidence="5">
    <location>
        <position position="116"/>
    </location>
</feature>
<dbReference type="Gene3D" id="3.40.630.30">
    <property type="match status" value="1"/>
</dbReference>
<comment type="catalytic activity">
    <reaction evidence="5 6">
        <text>N-terminal L-alanyl-[ribosomal protein bS18] + acetyl-CoA = N-terminal N(alpha)-acetyl-L-alanyl-[ribosomal protein bS18] + CoA + H(+)</text>
        <dbReference type="Rhea" id="RHEA:43756"/>
        <dbReference type="Rhea" id="RHEA-COMP:10676"/>
        <dbReference type="Rhea" id="RHEA-COMP:10677"/>
        <dbReference type="ChEBI" id="CHEBI:15378"/>
        <dbReference type="ChEBI" id="CHEBI:57287"/>
        <dbReference type="ChEBI" id="CHEBI:57288"/>
        <dbReference type="ChEBI" id="CHEBI:64718"/>
        <dbReference type="ChEBI" id="CHEBI:83683"/>
        <dbReference type="EC" id="2.3.1.266"/>
    </reaction>
</comment>
<organism evidence="8 9">
    <name type="scientific">Kangiella sediminilitoris</name>
    <dbReference type="NCBI Taxonomy" id="1144748"/>
    <lineage>
        <taxon>Bacteria</taxon>
        <taxon>Pseudomonadati</taxon>
        <taxon>Pseudomonadota</taxon>
        <taxon>Gammaproteobacteria</taxon>
        <taxon>Kangiellales</taxon>
        <taxon>Kangiellaceae</taxon>
        <taxon>Kangiella</taxon>
    </lineage>
</organism>
<keyword evidence="2 5" id="KW-0963">Cytoplasm</keyword>
<protein>
    <recommendedName>
        <fullName evidence="5 6">[Ribosomal protein bS18]-alanine N-acetyltransferase</fullName>
        <ecNumber evidence="5 6">2.3.1.266</ecNumber>
    </recommendedName>
</protein>
<proteinExistence type="inferred from homology"/>
<dbReference type="NCBIfam" id="TIGR01575">
    <property type="entry name" value="rimI"/>
    <property type="match status" value="1"/>
</dbReference>
<keyword evidence="4 5" id="KW-0012">Acyltransferase</keyword>
<accession>A0A1B3B9F8</accession>
<dbReference type="PANTHER" id="PTHR43420:SF12">
    <property type="entry name" value="N-ACETYLTRANSFERASE DOMAIN-CONTAINING PROTEIN"/>
    <property type="match status" value="1"/>
</dbReference>
<dbReference type="OrthoDB" id="9796919at2"/>
<dbReference type="InterPro" id="IPR000182">
    <property type="entry name" value="GNAT_dom"/>
</dbReference>
<dbReference type="AlphaFoldDB" id="A0A1B3B9F8"/>
<dbReference type="Proteomes" id="UP000094147">
    <property type="component" value="Chromosome"/>
</dbReference>
<reference evidence="9" key="1">
    <citation type="submission" date="2015-08" db="EMBL/GenBank/DDBJ databases">
        <authorList>
            <person name="Kim K.M."/>
        </authorList>
    </citation>
    <scope>NUCLEOTIDE SEQUENCE [LARGE SCALE GENOMIC DNA]</scope>
    <source>
        <strain evidence="9">KCTC 23892</strain>
    </source>
</reference>
<dbReference type="EMBL" id="CP012418">
    <property type="protein sequence ID" value="AOE49408.1"/>
    <property type="molecule type" value="Genomic_DNA"/>
</dbReference>
<comment type="subcellular location">
    <subcellularLocation>
        <location evidence="5 6">Cytoplasm</location>
    </subcellularLocation>
</comment>
<evidence type="ECO:0000256" key="4">
    <source>
        <dbReference type="ARBA" id="ARBA00023315"/>
    </source>
</evidence>
<dbReference type="Pfam" id="PF00583">
    <property type="entry name" value="Acetyltransf_1"/>
    <property type="match status" value="1"/>
</dbReference>
<dbReference type="PANTHER" id="PTHR43420">
    <property type="entry name" value="ACETYLTRANSFERASE"/>
    <property type="match status" value="1"/>
</dbReference>
<keyword evidence="3 5" id="KW-0808">Transferase</keyword>
<comment type="function">
    <text evidence="5 6">Acetylates the N-terminal alanine of ribosomal protein bS18.</text>
</comment>